<feature type="transmembrane region" description="Helical" evidence="6">
    <location>
        <begin position="240"/>
        <end position="259"/>
    </location>
</feature>
<evidence type="ECO:0000256" key="2">
    <source>
        <dbReference type="ARBA" id="ARBA00008573"/>
    </source>
</evidence>
<evidence type="ECO:0000256" key="4">
    <source>
        <dbReference type="ARBA" id="ARBA00022989"/>
    </source>
</evidence>
<reference evidence="7 8" key="1">
    <citation type="submission" date="2019-08" db="EMBL/GenBank/DDBJ databases">
        <title>Whole genome of Aphis craccivora.</title>
        <authorList>
            <person name="Voronova N.V."/>
            <person name="Shulinski R.S."/>
            <person name="Bandarenka Y.V."/>
            <person name="Zhorov D.G."/>
            <person name="Warner D."/>
        </authorList>
    </citation>
    <scope>NUCLEOTIDE SEQUENCE [LARGE SCALE GENOMIC DNA]</scope>
    <source>
        <strain evidence="7">180601</strain>
        <tissue evidence="7">Whole Body</tissue>
    </source>
</reference>
<proteinExistence type="inferred from homology"/>
<dbReference type="GO" id="GO:0016020">
    <property type="term" value="C:membrane"/>
    <property type="evidence" value="ECO:0007669"/>
    <property type="project" value="UniProtKB-SubCell"/>
</dbReference>
<organism evidence="7 8">
    <name type="scientific">Aphis craccivora</name>
    <name type="common">Cowpea aphid</name>
    <dbReference type="NCBI Taxonomy" id="307492"/>
    <lineage>
        <taxon>Eukaryota</taxon>
        <taxon>Metazoa</taxon>
        <taxon>Ecdysozoa</taxon>
        <taxon>Arthropoda</taxon>
        <taxon>Hexapoda</taxon>
        <taxon>Insecta</taxon>
        <taxon>Pterygota</taxon>
        <taxon>Neoptera</taxon>
        <taxon>Paraneoptera</taxon>
        <taxon>Hemiptera</taxon>
        <taxon>Sternorrhyncha</taxon>
        <taxon>Aphidomorpha</taxon>
        <taxon>Aphidoidea</taxon>
        <taxon>Aphididae</taxon>
        <taxon>Aphidini</taxon>
        <taxon>Aphis</taxon>
        <taxon>Aphis</taxon>
    </lineage>
</organism>
<dbReference type="AlphaFoldDB" id="A0A6G0Z9U0"/>
<evidence type="ECO:0000313" key="7">
    <source>
        <dbReference type="EMBL" id="KAF0767355.1"/>
    </source>
</evidence>
<dbReference type="OrthoDB" id="10009287at2759"/>
<keyword evidence="8" id="KW-1185">Reference proteome</keyword>
<evidence type="ECO:0000313" key="8">
    <source>
        <dbReference type="Proteomes" id="UP000478052"/>
    </source>
</evidence>
<dbReference type="InterPro" id="IPR004345">
    <property type="entry name" value="TB2_DP1_HVA22"/>
</dbReference>
<evidence type="ECO:0000256" key="3">
    <source>
        <dbReference type="ARBA" id="ARBA00022692"/>
    </source>
</evidence>
<keyword evidence="3 6" id="KW-0812">Transmembrane</keyword>
<evidence type="ECO:0000256" key="6">
    <source>
        <dbReference type="RuleBase" id="RU362006"/>
    </source>
</evidence>
<keyword evidence="7" id="KW-0675">Receptor</keyword>
<comment type="similarity">
    <text evidence="2 6">Belongs to the DP1 family.</text>
</comment>
<evidence type="ECO:0000256" key="1">
    <source>
        <dbReference type="ARBA" id="ARBA00004141"/>
    </source>
</evidence>
<keyword evidence="4 6" id="KW-1133">Transmembrane helix</keyword>
<dbReference type="EMBL" id="VUJU01000987">
    <property type="protein sequence ID" value="KAF0767355.1"/>
    <property type="molecule type" value="Genomic_DNA"/>
</dbReference>
<sequence>MAANVLSALNDIDAALRATTKPWHGLFTWAEDRTGISRLKLFFGVVCATSMFLITGSLFAVLVSDLLGFAYPAYATTALMMRTVEQLPAGPAADRRASVSPDNRWFTYWMLFAVALTVQQIFGGLLRLVPFYCLIKTAFFAWCAAPIEANGAAYVYAVVTPHPQLSDGAHHQRATVALGYANPGRSLQTSTAYQGNTRVAQTEEQQLFRLISGPVLGPGEQAVPQLGGAVRNAESMSFKAVNVFAAIAYVTALYFSCMIKRLVPVLSSYCLARSVVTPPYTISSKTRF</sequence>
<dbReference type="Proteomes" id="UP000478052">
    <property type="component" value="Unassembled WGS sequence"/>
</dbReference>
<feature type="transmembrane region" description="Helical" evidence="6">
    <location>
        <begin position="41"/>
        <end position="63"/>
    </location>
</feature>
<comment type="subcellular location">
    <subcellularLocation>
        <location evidence="1 6">Membrane</location>
        <topology evidence="1 6">Multi-pass membrane protein</topology>
    </subcellularLocation>
</comment>
<dbReference type="PANTHER" id="PTHR12300">
    <property type="entry name" value="HVA22-LIKE PROTEINS"/>
    <property type="match status" value="1"/>
</dbReference>
<name>A0A6G0Z9U0_APHCR</name>
<feature type="transmembrane region" description="Helical" evidence="6">
    <location>
        <begin position="106"/>
        <end position="126"/>
    </location>
</feature>
<accession>A0A6G0Z9U0</accession>
<evidence type="ECO:0000256" key="5">
    <source>
        <dbReference type="ARBA" id="ARBA00023136"/>
    </source>
</evidence>
<feature type="transmembrane region" description="Helical" evidence="6">
    <location>
        <begin position="138"/>
        <end position="157"/>
    </location>
</feature>
<gene>
    <name evidence="7" type="ORF">FWK35_00019644</name>
</gene>
<protein>
    <recommendedName>
        <fullName evidence="6">Receptor expression-enhancing protein</fullName>
    </recommendedName>
</protein>
<dbReference type="Pfam" id="PF03134">
    <property type="entry name" value="TB2_DP1_HVA22"/>
    <property type="match status" value="1"/>
</dbReference>
<dbReference type="PANTHER" id="PTHR12300:SF161">
    <property type="entry name" value="RECEPTOR EXPRESSION-ENHANCING PROTEIN"/>
    <property type="match status" value="1"/>
</dbReference>
<keyword evidence="5 6" id="KW-0472">Membrane</keyword>
<comment type="caution">
    <text evidence="7">The sequence shown here is derived from an EMBL/GenBank/DDBJ whole genome shotgun (WGS) entry which is preliminary data.</text>
</comment>
<comment type="caution">
    <text evidence="6">Lacks conserved residue(s) required for the propagation of feature annotation.</text>
</comment>